<dbReference type="Proteomes" id="UP000245119">
    <property type="component" value="Linkage Group LG7"/>
</dbReference>
<name>A0A2T7P1H0_POMCA</name>
<feature type="domain" description="Ig-like" evidence="1">
    <location>
        <begin position="1"/>
        <end position="116"/>
    </location>
</feature>
<sequence length="475" mass="52597">MLTAHGQTGKTVTCDVPSVEPLANTSVTCHFPENVNQTRRIISVSFYKDAQYTASNENDILECWWLSGKMDCDVQRGYKFNRMISHEITLEIPRVSAKHIGGYECKLSNMNPKDIKPCELKIKLEGKTMCDVPSVPLNSRTSLTCYFPEDLSKNTADFSVYHQSSRRESGTVISCKKTGDLWSCNKIRGYEFDQTVTNHLTVEIPTAQEDQEGSYSCHYTSSSPVRYENCSLTLITVTSFCNISSVVETQPASLTCTFNVDVNVTKNNFSLVRIGGADNKGVDIVTCTWLKDQLKCTTAPGYEVNNLVTDHLVIRVPRASRDHTGTYACHVNGSKANGFQSCEFNPKPVTSFCNISSIKETKPASLTCTFNVDVNATKNNFSLVRLGGDESKGVDIVTCTWLEDQLKCTTAPGYEVSNLVTDHLVIRVLRASRDHTGTYACHVTGSSMDGFKSCDFILIPGRYTYIVATLTFVVS</sequence>
<dbReference type="EMBL" id="PZQS01000007">
    <property type="protein sequence ID" value="PVD27269.1"/>
    <property type="molecule type" value="Genomic_DNA"/>
</dbReference>
<dbReference type="AlphaFoldDB" id="A0A2T7P1H0"/>
<evidence type="ECO:0000313" key="2">
    <source>
        <dbReference type="EMBL" id="PVD27269.1"/>
    </source>
</evidence>
<feature type="domain" description="Ig-like" evidence="1">
    <location>
        <begin position="233"/>
        <end position="345"/>
    </location>
</feature>
<comment type="caution">
    <text evidence="2">The sequence shown here is derived from an EMBL/GenBank/DDBJ whole genome shotgun (WGS) entry which is preliminary data.</text>
</comment>
<dbReference type="OrthoDB" id="10045531at2759"/>
<reference evidence="2 3" key="1">
    <citation type="submission" date="2018-04" db="EMBL/GenBank/DDBJ databases">
        <title>The genome of golden apple snail Pomacea canaliculata provides insight into stress tolerance and invasive adaptation.</title>
        <authorList>
            <person name="Liu C."/>
            <person name="Liu B."/>
            <person name="Ren Y."/>
            <person name="Zhang Y."/>
            <person name="Wang H."/>
            <person name="Li S."/>
            <person name="Jiang F."/>
            <person name="Yin L."/>
            <person name="Zhang G."/>
            <person name="Qian W."/>
            <person name="Fan W."/>
        </authorList>
    </citation>
    <scope>NUCLEOTIDE SEQUENCE [LARGE SCALE GENOMIC DNA]</scope>
    <source>
        <strain evidence="2">SZHN2017</strain>
        <tissue evidence="2">Muscle</tissue>
    </source>
</reference>
<keyword evidence="3" id="KW-1185">Reference proteome</keyword>
<proteinExistence type="predicted"/>
<dbReference type="SMART" id="SM00409">
    <property type="entry name" value="IG"/>
    <property type="match status" value="4"/>
</dbReference>
<feature type="domain" description="Ig-like" evidence="1">
    <location>
        <begin position="346"/>
        <end position="444"/>
    </location>
</feature>
<organism evidence="2 3">
    <name type="scientific">Pomacea canaliculata</name>
    <name type="common">Golden apple snail</name>
    <dbReference type="NCBI Taxonomy" id="400727"/>
    <lineage>
        <taxon>Eukaryota</taxon>
        <taxon>Metazoa</taxon>
        <taxon>Spiralia</taxon>
        <taxon>Lophotrochozoa</taxon>
        <taxon>Mollusca</taxon>
        <taxon>Gastropoda</taxon>
        <taxon>Caenogastropoda</taxon>
        <taxon>Architaenioglossa</taxon>
        <taxon>Ampullarioidea</taxon>
        <taxon>Ampullariidae</taxon>
        <taxon>Pomacea</taxon>
    </lineage>
</organism>
<gene>
    <name evidence="2" type="ORF">C0Q70_12424</name>
</gene>
<evidence type="ECO:0000313" key="3">
    <source>
        <dbReference type="Proteomes" id="UP000245119"/>
    </source>
</evidence>
<dbReference type="PANTHER" id="PTHR11422">
    <property type="entry name" value="T-CELL SURFACE GLYCOPROTEIN CD4"/>
    <property type="match status" value="1"/>
</dbReference>
<dbReference type="InterPro" id="IPR003599">
    <property type="entry name" value="Ig_sub"/>
</dbReference>
<evidence type="ECO:0000259" key="1">
    <source>
        <dbReference type="PROSITE" id="PS50835"/>
    </source>
</evidence>
<protein>
    <recommendedName>
        <fullName evidence="1">Ig-like domain-containing protein</fullName>
    </recommendedName>
</protein>
<dbReference type="Gene3D" id="2.60.40.10">
    <property type="entry name" value="Immunoglobulins"/>
    <property type="match status" value="1"/>
</dbReference>
<dbReference type="PROSITE" id="PS50835">
    <property type="entry name" value="IG_LIKE"/>
    <property type="match status" value="3"/>
</dbReference>
<dbReference type="InterPro" id="IPR013783">
    <property type="entry name" value="Ig-like_fold"/>
</dbReference>
<dbReference type="InterPro" id="IPR007110">
    <property type="entry name" value="Ig-like_dom"/>
</dbReference>
<accession>A0A2T7P1H0</accession>